<evidence type="ECO:0000313" key="6">
    <source>
        <dbReference type="Proteomes" id="UP000276133"/>
    </source>
</evidence>
<evidence type="ECO:0000313" key="5">
    <source>
        <dbReference type="EMBL" id="RMZ94450.1"/>
    </source>
</evidence>
<organism evidence="5 6">
    <name type="scientific">Brachionus plicatilis</name>
    <name type="common">Marine rotifer</name>
    <name type="synonym">Brachionus muelleri</name>
    <dbReference type="NCBI Taxonomy" id="10195"/>
    <lineage>
        <taxon>Eukaryota</taxon>
        <taxon>Metazoa</taxon>
        <taxon>Spiralia</taxon>
        <taxon>Gnathifera</taxon>
        <taxon>Rotifera</taxon>
        <taxon>Eurotatoria</taxon>
        <taxon>Monogononta</taxon>
        <taxon>Pseudotrocha</taxon>
        <taxon>Ploima</taxon>
        <taxon>Brachionidae</taxon>
        <taxon>Brachionus</taxon>
    </lineage>
</organism>
<keyword evidence="3" id="KW-0862">Zinc</keyword>
<gene>
    <name evidence="5" type="ORF">BpHYR1_002786</name>
</gene>
<protein>
    <recommendedName>
        <fullName evidence="4">FLYWCH-type domain-containing protein</fullName>
    </recommendedName>
</protein>
<feature type="non-terminal residue" evidence="5">
    <location>
        <position position="1"/>
    </location>
</feature>
<dbReference type="Proteomes" id="UP000276133">
    <property type="component" value="Unassembled WGS sequence"/>
</dbReference>
<evidence type="ECO:0000259" key="4">
    <source>
        <dbReference type="Pfam" id="PF04500"/>
    </source>
</evidence>
<reference evidence="5 6" key="1">
    <citation type="journal article" date="2018" name="Sci. Rep.">
        <title>Genomic signatures of local adaptation to the degree of environmental predictability in rotifers.</title>
        <authorList>
            <person name="Franch-Gras L."/>
            <person name="Hahn C."/>
            <person name="Garcia-Roger E.M."/>
            <person name="Carmona M.J."/>
            <person name="Serra M."/>
            <person name="Gomez A."/>
        </authorList>
    </citation>
    <scope>NUCLEOTIDE SEQUENCE [LARGE SCALE GENOMIC DNA]</scope>
    <source>
        <strain evidence="5">HYR1</strain>
    </source>
</reference>
<evidence type="ECO:0000256" key="3">
    <source>
        <dbReference type="ARBA" id="ARBA00022833"/>
    </source>
</evidence>
<feature type="domain" description="FLYWCH-type" evidence="4">
    <location>
        <begin position="53"/>
        <end position="117"/>
    </location>
</feature>
<comment type="caution">
    <text evidence="5">The sequence shown here is derived from an EMBL/GenBank/DDBJ whole genome shotgun (WGS) entry which is preliminary data.</text>
</comment>
<accession>A0A3M7P6K8</accession>
<proteinExistence type="predicted"/>
<name>A0A3M7P6K8_BRAPC</name>
<keyword evidence="2" id="KW-0863">Zinc-finger</keyword>
<dbReference type="AlphaFoldDB" id="A0A3M7P6K8"/>
<dbReference type="OrthoDB" id="10064469at2759"/>
<dbReference type="Pfam" id="PF04500">
    <property type="entry name" value="FLYWCH"/>
    <property type="match status" value="1"/>
</dbReference>
<evidence type="ECO:0000256" key="2">
    <source>
        <dbReference type="ARBA" id="ARBA00022771"/>
    </source>
</evidence>
<sequence length="244" mass="27978">SNLSLYDTVDDQVEDDDYYDPELCFENENDDKVVEEYEEEESIEPKKKLTATSTKFGNPKLCHEGYFYTINRQTGVFPNNKIEWKCERVGSKKDKCNGRVVTIGHLEPVKEITSHNHLPDPAKTECLLAMEKLKQLAQQSSQNPRSIIKKAQLNLSEESAAKMTRAVYLTQIVKRIQNEKVDSGDTAKDRTELNIPDSLLLSYDGEKFLLEDTGPDDPERILIFCTKENLTLLNSNWDWYCDGT</sequence>
<keyword evidence="6" id="KW-1185">Reference proteome</keyword>
<dbReference type="EMBL" id="REGN01013047">
    <property type="protein sequence ID" value="RMZ94450.1"/>
    <property type="molecule type" value="Genomic_DNA"/>
</dbReference>
<dbReference type="Gene3D" id="2.20.25.240">
    <property type="match status" value="1"/>
</dbReference>
<dbReference type="InterPro" id="IPR007588">
    <property type="entry name" value="Znf_FLYWCH"/>
</dbReference>
<keyword evidence="1" id="KW-0479">Metal-binding</keyword>
<feature type="non-terminal residue" evidence="5">
    <location>
        <position position="244"/>
    </location>
</feature>
<evidence type="ECO:0000256" key="1">
    <source>
        <dbReference type="ARBA" id="ARBA00022723"/>
    </source>
</evidence>
<dbReference type="GO" id="GO:0008270">
    <property type="term" value="F:zinc ion binding"/>
    <property type="evidence" value="ECO:0007669"/>
    <property type="project" value="UniProtKB-KW"/>
</dbReference>